<feature type="transmembrane region" description="Helical" evidence="10">
    <location>
        <begin position="72"/>
        <end position="96"/>
    </location>
</feature>
<feature type="transmembrane region" description="Helical" evidence="10">
    <location>
        <begin position="213"/>
        <end position="231"/>
    </location>
</feature>
<feature type="transmembrane region" description="Helical" evidence="10">
    <location>
        <begin position="452"/>
        <end position="470"/>
    </location>
</feature>
<feature type="transmembrane region" description="Helical" evidence="10">
    <location>
        <begin position="116"/>
        <end position="138"/>
    </location>
</feature>
<dbReference type="EMBL" id="DUFG01000017">
    <property type="protein sequence ID" value="HIH08348.1"/>
    <property type="molecule type" value="Genomic_DNA"/>
</dbReference>
<dbReference type="NCBIfam" id="NF006341">
    <property type="entry name" value="PRK08568.1-5"/>
    <property type="match status" value="1"/>
</dbReference>
<accession>A0A7J4IS63</accession>
<dbReference type="InterPro" id="IPR002208">
    <property type="entry name" value="SecY/SEC61-alpha"/>
</dbReference>
<dbReference type="InterPro" id="IPR019561">
    <property type="entry name" value="Translocon_Sec61/SecY_plug_dom"/>
</dbReference>
<organism evidence="15 16">
    <name type="scientific">Candidatus Iainarchaeum sp</name>
    <dbReference type="NCBI Taxonomy" id="3101447"/>
    <lineage>
        <taxon>Archaea</taxon>
        <taxon>Candidatus Iainarchaeota</taxon>
        <taxon>Candidatus Iainarchaeia</taxon>
        <taxon>Candidatus Iainarchaeales</taxon>
        <taxon>Candidatus Iainarchaeaceae</taxon>
        <taxon>Candidatus Iainarchaeum</taxon>
    </lineage>
</organism>
<feature type="transmembrane region" description="Helical" evidence="10">
    <location>
        <begin position="287"/>
        <end position="311"/>
    </location>
</feature>
<gene>
    <name evidence="10 15" type="primary">secY</name>
    <name evidence="15" type="ORF">HA237_03185</name>
</gene>
<evidence type="ECO:0000256" key="6">
    <source>
        <dbReference type="ARBA" id="ARBA00022927"/>
    </source>
</evidence>
<comment type="caution">
    <text evidence="10">Lacks conserved residue(s) required for the propagation of feature annotation.</text>
</comment>
<comment type="similarity">
    <text evidence="2 10 13">Belongs to the SecY/SEC61-alpha family.</text>
</comment>
<keyword evidence="7 10" id="KW-1133">Transmembrane helix</keyword>
<protein>
    <recommendedName>
        <fullName evidence="10 11">Protein translocase subunit SecY</fullName>
    </recommendedName>
    <alternativeName>
        <fullName evidence="10">Protein transport protein SEC61 subunit alpha homolog</fullName>
    </alternativeName>
</protein>
<evidence type="ECO:0000259" key="14">
    <source>
        <dbReference type="Pfam" id="PF10559"/>
    </source>
</evidence>
<keyword evidence="9 10" id="KW-0472">Membrane</keyword>
<dbReference type="InterPro" id="IPR030659">
    <property type="entry name" value="SecY_CS"/>
</dbReference>
<evidence type="ECO:0000256" key="7">
    <source>
        <dbReference type="ARBA" id="ARBA00022989"/>
    </source>
</evidence>
<feature type="transmembrane region" description="Helical" evidence="10">
    <location>
        <begin position="150"/>
        <end position="174"/>
    </location>
</feature>
<dbReference type="PROSITE" id="PS00755">
    <property type="entry name" value="SECY_1"/>
    <property type="match status" value="1"/>
</dbReference>
<feature type="transmembrane region" description="Helical" evidence="10">
    <location>
        <begin position="428"/>
        <end position="446"/>
    </location>
</feature>
<comment type="function">
    <text evidence="10 11">The central subunit of the protein translocation channel SecYEG. Consists of two halves formed by TMs 1-5 and 6-10. These two domains form a lateral gate at the front which open onto the bilayer between TMs 2 and 7, and are clamped together by SecE at the back. The channel is closed by both a pore ring composed of hydrophobic SecY resides and a short helix (helix 2A) on the extracellular side of the membrane which forms a plug. The plug probably moves laterally to allow the channel to open. The ring and the pore may move independently.</text>
</comment>
<feature type="transmembrane region" description="Helical" evidence="10">
    <location>
        <begin position="30"/>
        <end position="51"/>
    </location>
</feature>
<dbReference type="Proteomes" id="UP000577419">
    <property type="component" value="Unassembled WGS sequence"/>
</dbReference>
<dbReference type="SUPFAM" id="SSF103491">
    <property type="entry name" value="Preprotein translocase SecY subunit"/>
    <property type="match status" value="1"/>
</dbReference>
<keyword evidence="5 10" id="KW-0812">Transmembrane</keyword>
<dbReference type="PANTHER" id="PTHR10906">
    <property type="entry name" value="SECY/SEC61-ALPHA FAMILY MEMBER"/>
    <property type="match status" value="1"/>
</dbReference>
<dbReference type="PRINTS" id="PR00303">
    <property type="entry name" value="SECYTRNLCASE"/>
</dbReference>
<evidence type="ECO:0000313" key="15">
    <source>
        <dbReference type="EMBL" id="HIH08348.1"/>
    </source>
</evidence>
<dbReference type="GO" id="GO:0012505">
    <property type="term" value="C:endomembrane system"/>
    <property type="evidence" value="ECO:0007669"/>
    <property type="project" value="UniProtKB-SubCell"/>
</dbReference>
<feature type="transmembrane region" description="Helical" evidence="10">
    <location>
        <begin position="180"/>
        <end position="201"/>
    </location>
</feature>
<dbReference type="InterPro" id="IPR026593">
    <property type="entry name" value="SecY"/>
</dbReference>
<dbReference type="PIRSF" id="PIRSF004557">
    <property type="entry name" value="SecY"/>
    <property type="match status" value="1"/>
</dbReference>
<comment type="subunit">
    <text evidence="10">Component of the Sec protein translocase complex. Heterotrimer consisting of alpha (SecY), beta (SecG) and gamma (SecE) subunits. The heterotrimers can form oligomers, although 1 heterotrimer is thought to be able to translocate proteins. Interacts with the ribosome. May interact with SecDF, and other proteins may be involved.</text>
</comment>
<keyword evidence="6 10" id="KW-0653">Protein transport</keyword>
<feature type="transmembrane region" description="Helical" evidence="10">
    <location>
        <begin position="243"/>
        <end position="266"/>
    </location>
</feature>
<evidence type="ECO:0000256" key="9">
    <source>
        <dbReference type="ARBA" id="ARBA00023136"/>
    </source>
</evidence>
<evidence type="ECO:0000313" key="16">
    <source>
        <dbReference type="Proteomes" id="UP000577419"/>
    </source>
</evidence>
<feature type="transmembrane region" description="Helical" evidence="10">
    <location>
        <begin position="371"/>
        <end position="390"/>
    </location>
</feature>
<keyword evidence="8 10" id="KW-0811">Translocation</keyword>
<keyword evidence="4 10" id="KW-1003">Cell membrane</keyword>
<evidence type="ECO:0000256" key="10">
    <source>
        <dbReference type="HAMAP-Rule" id="MF_01465"/>
    </source>
</evidence>
<dbReference type="GO" id="GO:0006605">
    <property type="term" value="P:protein targeting"/>
    <property type="evidence" value="ECO:0007669"/>
    <property type="project" value="UniProtKB-UniRule"/>
</dbReference>
<dbReference type="InterPro" id="IPR023201">
    <property type="entry name" value="SecY_dom_sf"/>
</dbReference>
<evidence type="ECO:0000256" key="5">
    <source>
        <dbReference type="ARBA" id="ARBA00022692"/>
    </source>
</evidence>
<evidence type="ECO:0000256" key="8">
    <source>
        <dbReference type="ARBA" id="ARBA00023010"/>
    </source>
</evidence>
<comment type="subcellular location">
    <subcellularLocation>
        <location evidence="10">Cell membrane</location>
        <topology evidence="10">Multi-pass membrane protein</topology>
    </subcellularLocation>
    <subcellularLocation>
        <location evidence="1">Endomembrane system</location>
        <topology evidence="1">Multi-pass membrane protein</topology>
    </subcellularLocation>
    <subcellularLocation>
        <location evidence="12">Membrane</location>
        <topology evidence="12">Multi-pass membrane protein</topology>
    </subcellularLocation>
</comment>
<dbReference type="Pfam" id="PF00344">
    <property type="entry name" value="SecY"/>
    <property type="match status" value="1"/>
</dbReference>
<evidence type="ECO:0000256" key="3">
    <source>
        <dbReference type="ARBA" id="ARBA00022448"/>
    </source>
</evidence>
<evidence type="ECO:0000256" key="11">
    <source>
        <dbReference type="RuleBase" id="RU000537"/>
    </source>
</evidence>
<evidence type="ECO:0000256" key="13">
    <source>
        <dbReference type="RuleBase" id="RU004349"/>
    </source>
</evidence>
<sequence>MSILDALEPFYRVLPEVKVPEVQPPLKKKILWSAIALILFFIMGNITVLGLEASTAGKLEQLQVILASEIGTLITVGIGPIVLASIILQLLVGGGLLKIDLTEPKDKARFTGLQKLLAVILCFVEAGVYVFSGLLLPVASSPLIPGISILGFLTFNFLVVVLQVALGSIILLYLDEVVSKYGIGSGIGLFIAGGVAGSVFWRFLNPLNLSGEIAIFGQGTSAAAGLLWQFFSNIPSQGFFISFVNNMLPFVFAIIVFLVVVFAEGIHANIPLTVGRGGFKSRFPVKFLYVSNIPVILAVALFANIQLWAAIAANVPFIGLFLQKLSTVVIAPFGFVETLITQGISPLVLEQIIQSIATLQFIGLGGEIVHAVLYISILTSTCIVFGKFWVEMAGQGPEAVANQLQKSGMFIPGFRRDPRIVRKVLDRYIPPITILGAAFVGLLAGFADLTGALGSGTGILLTVGIVYRLYEELARAQLMELHPMLGRLFG</sequence>
<comment type="caution">
    <text evidence="15">The sequence shown here is derived from an EMBL/GenBank/DDBJ whole genome shotgun (WGS) entry which is preliminary data.</text>
</comment>
<feature type="domain" description="Translocon Sec61/SecY plug" evidence="14">
    <location>
        <begin position="38"/>
        <end position="71"/>
    </location>
</feature>
<evidence type="ECO:0000256" key="1">
    <source>
        <dbReference type="ARBA" id="ARBA00004127"/>
    </source>
</evidence>
<dbReference type="NCBIfam" id="TIGR00967">
    <property type="entry name" value="3a0501s007"/>
    <property type="match status" value="1"/>
</dbReference>
<proteinExistence type="inferred from homology"/>
<dbReference type="Gene3D" id="1.10.3370.10">
    <property type="entry name" value="SecY subunit domain"/>
    <property type="match status" value="1"/>
</dbReference>
<reference evidence="16" key="1">
    <citation type="journal article" date="2020" name="bioRxiv">
        <title>A rank-normalized archaeal taxonomy based on genome phylogeny resolves widespread incomplete and uneven classifications.</title>
        <authorList>
            <person name="Rinke C."/>
            <person name="Chuvochina M."/>
            <person name="Mussig A.J."/>
            <person name="Chaumeil P.-A."/>
            <person name="Waite D.W."/>
            <person name="Whitman W.B."/>
            <person name="Parks D.H."/>
            <person name="Hugenholtz P."/>
        </authorList>
    </citation>
    <scope>NUCLEOTIDE SEQUENCE [LARGE SCALE GENOMIC DNA]</scope>
</reference>
<evidence type="ECO:0000256" key="12">
    <source>
        <dbReference type="RuleBase" id="RU003484"/>
    </source>
</evidence>
<dbReference type="PROSITE" id="PS00756">
    <property type="entry name" value="SECY_2"/>
    <property type="match status" value="1"/>
</dbReference>
<evidence type="ECO:0000256" key="2">
    <source>
        <dbReference type="ARBA" id="ARBA00005751"/>
    </source>
</evidence>
<name>A0A7J4IS63_9ARCH</name>
<dbReference type="Pfam" id="PF10559">
    <property type="entry name" value="Plug_translocon"/>
    <property type="match status" value="1"/>
</dbReference>
<dbReference type="AlphaFoldDB" id="A0A7J4IS63"/>
<keyword evidence="3 10" id="KW-0813">Transport</keyword>
<dbReference type="GO" id="GO:0065002">
    <property type="term" value="P:intracellular protein transmembrane transport"/>
    <property type="evidence" value="ECO:0007669"/>
    <property type="project" value="UniProtKB-UniRule"/>
</dbReference>
<evidence type="ECO:0000256" key="4">
    <source>
        <dbReference type="ARBA" id="ARBA00022475"/>
    </source>
</evidence>
<dbReference type="HAMAP" id="MF_01465">
    <property type="entry name" value="SecY"/>
    <property type="match status" value="1"/>
</dbReference>
<dbReference type="GO" id="GO:0005886">
    <property type="term" value="C:plasma membrane"/>
    <property type="evidence" value="ECO:0007669"/>
    <property type="project" value="UniProtKB-SubCell"/>
</dbReference>